<dbReference type="PROSITE" id="PS50943">
    <property type="entry name" value="HTH_CROC1"/>
    <property type="match status" value="1"/>
</dbReference>
<feature type="domain" description="HTH cro/C1-type" evidence="2">
    <location>
        <begin position="18"/>
        <end position="72"/>
    </location>
</feature>
<keyword evidence="4" id="KW-1185">Reference proteome</keyword>
<evidence type="ECO:0000256" key="1">
    <source>
        <dbReference type="ARBA" id="ARBA00023125"/>
    </source>
</evidence>
<name>A0A2T0WVB1_9BACT</name>
<dbReference type="SMART" id="SM00530">
    <property type="entry name" value="HTH_XRE"/>
    <property type="match status" value="1"/>
</dbReference>
<evidence type="ECO:0000313" key="3">
    <source>
        <dbReference type="EMBL" id="PRY90628.1"/>
    </source>
</evidence>
<dbReference type="CDD" id="cd00093">
    <property type="entry name" value="HTH_XRE"/>
    <property type="match status" value="1"/>
</dbReference>
<dbReference type="GO" id="GO:0003677">
    <property type="term" value="F:DNA binding"/>
    <property type="evidence" value="ECO:0007669"/>
    <property type="project" value="UniProtKB-KW"/>
</dbReference>
<dbReference type="EMBL" id="PVTR01000001">
    <property type="protein sequence ID" value="PRY90628.1"/>
    <property type="molecule type" value="Genomic_DNA"/>
</dbReference>
<proteinExistence type="predicted"/>
<accession>A0A2T0WVB1</accession>
<dbReference type="AlphaFoldDB" id="A0A2T0WVB1"/>
<dbReference type="PANTHER" id="PTHR46558:SF11">
    <property type="entry name" value="HTH-TYPE TRANSCRIPTIONAL REGULATOR XRE"/>
    <property type="match status" value="1"/>
</dbReference>
<sequence>MHHKFTKIKGMSKFGKNIKKIRNVRGLTQTQLADLLEVSRGVISSYEEGRAEPKIETILKTAEVFHLSTDILLSSNVTVNQLSGFSLPTIIQNPVNQLSSGIFSRENSGIFPNNLIFILSDQVEANAYIKPDEIIFAVPHEPVVGKLFVVQSNGVYKIGKVDDYKPNSIILDNSTFSLKESKGLYEVLGIYSPVKDKTPLEKRLASMEHKIKLLEEQLKSQ</sequence>
<dbReference type="Proteomes" id="UP000238157">
    <property type="component" value="Unassembled WGS sequence"/>
</dbReference>
<dbReference type="PANTHER" id="PTHR46558">
    <property type="entry name" value="TRACRIPTIONAL REGULATORY PROTEIN-RELATED-RELATED"/>
    <property type="match status" value="1"/>
</dbReference>
<gene>
    <name evidence="3" type="ORF">CLW00_101292</name>
</gene>
<keyword evidence="1 3" id="KW-0238">DNA-binding</keyword>
<evidence type="ECO:0000259" key="2">
    <source>
        <dbReference type="PROSITE" id="PS50943"/>
    </source>
</evidence>
<dbReference type="SUPFAM" id="SSF47413">
    <property type="entry name" value="lambda repressor-like DNA-binding domains"/>
    <property type="match status" value="1"/>
</dbReference>
<dbReference type="Gene3D" id="1.10.260.40">
    <property type="entry name" value="lambda repressor-like DNA-binding domains"/>
    <property type="match status" value="1"/>
</dbReference>
<evidence type="ECO:0000313" key="4">
    <source>
        <dbReference type="Proteomes" id="UP000238157"/>
    </source>
</evidence>
<reference evidence="3 4" key="1">
    <citation type="submission" date="2018-03" db="EMBL/GenBank/DDBJ databases">
        <title>Genomic Encyclopedia of Archaeal and Bacterial Type Strains, Phase II (KMG-II): from individual species to whole genera.</title>
        <authorList>
            <person name="Goeker M."/>
        </authorList>
    </citation>
    <scope>NUCLEOTIDE SEQUENCE [LARGE SCALE GENOMIC DNA]</scope>
    <source>
        <strain evidence="3 4">DSM 27929</strain>
    </source>
</reference>
<comment type="caution">
    <text evidence="3">The sequence shown here is derived from an EMBL/GenBank/DDBJ whole genome shotgun (WGS) entry which is preliminary data.</text>
</comment>
<dbReference type="InterPro" id="IPR001387">
    <property type="entry name" value="Cro/C1-type_HTH"/>
</dbReference>
<dbReference type="InterPro" id="IPR010982">
    <property type="entry name" value="Lambda_DNA-bd_dom_sf"/>
</dbReference>
<organism evidence="3 4">
    <name type="scientific">Mongoliibacter ruber</name>
    <dbReference type="NCBI Taxonomy" id="1750599"/>
    <lineage>
        <taxon>Bacteria</taxon>
        <taxon>Pseudomonadati</taxon>
        <taxon>Bacteroidota</taxon>
        <taxon>Cytophagia</taxon>
        <taxon>Cytophagales</taxon>
        <taxon>Cyclobacteriaceae</taxon>
        <taxon>Mongoliibacter</taxon>
    </lineage>
</organism>
<dbReference type="Pfam" id="PF01381">
    <property type="entry name" value="HTH_3"/>
    <property type="match status" value="1"/>
</dbReference>
<protein>
    <submittedName>
        <fullName evidence="3">DNA-binding XRE family transcriptional regulator</fullName>
    </submittedName>
</protein>